<dbReference type="PROSITE" id="PS51186">
    <property type="entry name" value="GNAT"/>
    <property type="match status" value="1"/>
</dbReference>
<keyword evidence="2 4" id="KW-0012">Acyltransferase</keyword>
<dbReference type="Gene3D" id="3.40.630.30">
    <property type="match status" value="1"/>
</dbReference>
<proteinExistence type="predicted"/>
<dbReference type="PANTHER" id="PTHR43877">
    <property type="entry name" value="AMINOALKYLPHOSPHONATE N-ACETYLTRANSFERASE-RELATED-RELATED"/>
    <property type="match status" value="1"/>
</dbReference>
<reference evidence="5" key="1">
    <citation type="journal article" date="2019" name="Int. J. Syst. Evol. Microbiol.">
        <title>The Global Catalogue of Microorganisms (GCM) 10K type strain sequencing project: providing services to taxonomists for standard genome sequencing and annotation.</title>
        <authorList>
            <consortium name="The Broad Institute Genomics Platform"/>
            <consortium name="The Broad Institute Genome Sequencing Center for Infectious Disease"/>
            <person name="Wu L."/>
            <person name="Ma J."/>
        </authorList>
    </citation>
    <scope>NUCLEOTIDE SEQUENCE [LARGE SCALE GENOMIC DNA]</scope>
    <source>
        <strain evidence="5">CGMCC 4.7396</strain>
    </source>
</reference>
<dbReference type="InterPro" id="IPR050832">
    <property type="entry name" value="Bact_Acetyltransf"/>
</dbReference>
<accession>A0ABV7PWK8</accession>
<evidence type="ECO:0000256" key="1">
    <source>
        <dbReference type="ARBA" id="ARBA00022679"/>
    </source>
</evidence>
<keyword evidence="1 4" id="KW-0808">Transferase</keyword>
<name>A0ABV7PWK8_9ACTN</name>
<evidence type="ECO:0000313" key="5">
    <source>
        <dbReference type="Proteomes" id="UP001595712"/>
    </source>
</evidence>
<dbReference type="CDD" id="cd04301">
    <property type="entry name" value="NAT_SF"/>
    <property type="match status" value="1"/>
</dbReference>
<dbReference type="InterPro" id="IPR000182">
    <property type="entry name" value="GNAT_dom"/>
</dbReference>
<evidence type="ECO:0000313" key="4">
    <source>
        <dbReference type="EMBL" id="MFC3492987.1"/>
    </source>
</evidence>
<dbReference type="RefSeq" id="WP_387974578.1">
    <property type="nucleotide sequence ID" value="NZ_JBHRWO010000010.1"/>
</dbReference>
<dbReference type="SUPFAM" id="SSF55729">
    <property type="entry name" value="Acyl-CoA N-acyltransferases (Nat)"/>
    <property type="match status" value="1"/>
</dbReference>
<comment type="caution">
    <text evidence="4">The sequence shown here is derived from an EMBL/GenBank/DDBJ whole genome shotgun (WGS) entry which is preliminary data.</text>
</comment>
<sequence length="181" mass="20255">MRIRTATPADADEMVQVRTAAWRAAYAGLVDAEVLAGLPEEASERYVRHLAEHRPLELTLVAEKGPYVIGFAVFTWDHSEADEDEAGPGTPGEVRLIYVHPDHWSRGAGRALMREGERWLTERGLLPIRLWELEGNAVSRRFYERYGFVPDGERKTTEISGASLPCARLTLPKDHSTDDSA</sequence>
<organism evidence="4 5">
    <name type="scientific">Glycomyces rhizosphaerae</name>
    <dbReference type="NCBI Taxonomy" id="2054422"/>
    <lineage>
        <taxon>Bacteria</taxon>
        <taxon>Bacillati</taxon>
        <taxon>Actinomycetota</taxon>
        <taxon>Actinomycetes</taxon>
        <taxon>Glycomycetales</taxon>
        <taxon>Glycomycetaceae</taxon>
        <taxon>Glycomyces</taxon>
    </lineage>
</organism>
<dbReference type="InterPro" id="IPR016181">
    <property type="entry name" value="Acyl_CoA_acyltransferase"/>
</dbReference>
<dbReference type="Pfam" id="PF00583">
    <property type="entry name" value="Acetyltransf_1"/>
    <property type="match status" value="1"/>
</dbReference>
<protein>
    <submittedName>
        <fullName evidence="4">GNAT family N-acetyltransferase</fullName>
        <ecNumber evidence="4">2.3.-.-</ecNumber>
    </submittedName>
</protein>
<keyword evidence="5" id="KW-1185">Reference proteome</keyword>
<feature type="domain" description="N-acetyltransferase" evidence="3">
    <location>
        <begin position="1"/>
        <end position="174"/>
    </location>
</feature>
<evidence type="ECO:0000256" key="2">
    <source>
        <dbReference type="ARBA" id="ARBA00023315"/>
    </source>
</evidence>
<dbReference type="Proteomes" id="UP001595712">
    <property type="component" value="Unassembled WGS sequence"/>
</dbReference>
<dbReference type="GO" id="GO:0016746">
    <property type="term" value="F:acyltransferase activity"/>
    <property type="evidence" value="ECO:0007669"/>
    <property type="project" value="UniProtKB-KW"/>
</dbReference>
<gene>
    <name evidence="4" type="ORF">ACFO8M_10875</name>
</gene>
<dbReference type="EMBL" id="JBHRWO010000010">
    <property type="protein sequence ID" value="MFC3492987.1"/>
    <property type="molecule type" value="Genomic_DNA"/>
</dbReference>
<dbReference type="EC" id="2.3.-.-" evidence="4"/>
<evidence type="ECO:0000259" key="3">
    <source>
        <dbReference type="PROSITE" id="PS51186"/>
    </source>
</evidence>